<dbReference type="SUPFAM" id="SSF54534">
    <property type="entry name" value="FKBP-like"/>
    <property type="match status" value="1"/>
</dbReference>
<dbReference type="FunFam" id="3.10.50.40:FF:000006">
    <property type="entry name" value="Peptidyl-prolyl cis-trans isomerase"/>
    <property type="match status" value="1"/>
</dbReference>
<dbReference type="InterPro" id="IPR036944">
    <property type="entry name" value="PPIase_FKBP_N_sf"/>
</dbReference>
<dbReference type="InterPro" id="IPR000774">
    <property type="entry name" value="PPIase_FKBP_N"/>
</dbReference>
<dbReference type="KEGG" id="msu:MS0157"/>
<dbReference type="HOGENOM" id="CLU_013615_0_2_6"/>
<evidence type="ECO:0000256" key="3">
    <source>
        <dbReference type="ARBA" id="ARBA00023110"/>
    </source>
</evidence>
<dbReference type="PROSITE" id="PS50059">
    <property type="entry name" value="FKBP_PPIASE"/>
    <property type="match status" value="1"/>
</dbReference>
<dbReference type="Pfam" id="PF00254">
    <property type="entry name" value="FKBP_C"/>
    <property type="match status" value="1"/>
</dbReference>
<gene>
    <name evidence="9" type="primary">fkpA</name>
    <name evidence="9" type="ordered locus">MS0157</name>
</gene>
<dbReference type="STRING" id="221988.MS0157"/>
<dbReference type="AlphaFoldDB" id="Q65W96"/>
<keyword evidence="10" id="KW-1185">Reference proteome</keyword>
<keyword evidence="3 5" id="KW-0697">Rotamase</keyword>
<evidence type="ECO:0000313" key="10">
    <source>
        <dbReference type="Proteomes" id="UP000000607"/>
    </source>
</evidence>
<evidence type="ECO:0000256" key="4">
    <source>
        <dbReference type="ARBA" id="ARBA00023235"/>
    </source>
</evidence>
<dbReference type="PANTHER" id="PTHR43811:SF19">
    <property type="entry name" value="39 KDA FK506-BINDING NUCLEAR PROTEIN"/>
    <property type="match status" value="1"/>
</dbReference>
<evidence type="ECO:0000256" key="7">
    <source>
        <dbReference type="SAM" id="Coils"/>
    </source>
</evidence>
<evidence type="ECO:0000256" key="1">
    <source>
        <dbReference type="ARBA" id="ARBA00000971"/>
    </source>
</evidence>
<dbReference type="GO" id="GO:0003755">
    <property type="term" value="F:peptidyl-prolyl cis-trans isomerase activity"/>
    <property type="evidence" value="ECO:0007669"/>
    <property type="project" value="UniProtKB-UniRule"/>
</dbReference>
<evidence type="ECO:0000256" key="2">
    <source>
        <dbReference type="ARBA" id="ARBA00006577"/>
    </source>
</evidence>
<evidence type="ECO:0000313" key="9">
    <source>
        <dbReference type="EMBL" id="AAU36764.1"/>
    </source>
</evidence>
<dbReference type="InterPro" id="IPR046357">
    <property type="entry name" value="PPIase_dom_sf"/>
</dbReference>
<dbReference type="eggNOG" id="COG0545">
    <property type="taxonomic scope" value="Bacteria"/>
</dbReference>
<dbReference type="Pfam" id="PF01346">
    <property type="entry name" value="FKBP_N"/>
    <property type="match status" value="1"/>
</dbReference>
<reference evidence="9 10" key="1">
    <citation type="journal article" date="2004" name="Nat. Biotechnol.">
        <title>The genome sequence of the capnophilic rumen bacterium Mannheimia succiniciproducens.</title>
        <authorList>
            <person name="Hong S.H."/>
            <person name="Kim J.S."/>
            <person name="Lee S.Y."/>
            <person name="In Y.H."/>
            <person name="Choi S.S."/>
            <person name="Rih J.-K."/>
            <person name="Kim C.H."/>
            <person name="Jeong H."/>
            <person name="Hur C.G."/>
            <person name="Kim J.J."/>
        </authorList>
    </citation>
    <scope>NUCLEOTIDE SEQUENCE [LARGE SCALE GENOMIC DNA]</scope>
    <source>
        <strain evidence="10">KCTC 0769BP / MBEL55E</strain>
    </source>
</reference>
<accession>Q65W96</accession>
<keyword evidence="4 5" id="KW-0413">Isomerase</keyword>
<organism evidence="9 10">
    <name type="scientific">Mannheimia succiniciproducens (strain KCTC 0769BP / MBEL55E)</name>
    <dbReference type="NCBI Taxonomy" id="221988"/>
    <lineage>
        <taxon>Bacteria</taxon>
        <taxon>Pseudomonadati</taxon>
        <taxon>Pseudomonadota</taxon>
        <taxon>Gammaproteobacteria</taxon>
        <taxon>Pasteurellales</taxon>
        <taxon>Pasteurellaceae</taxon>
        <taxon>Basfia</taxon>
    </lineage>
</organism>
<name>Q65W96_MANSM</name>
<feature type="coiled-coil region" evidence="7">
    <location>
        <begin position="127"/>
        <end position="159"/>
    </location>
</feature>
<dbReference type="Gene3D" id="1.10.287.460">
    <property type="entry name" value="Peptidyl-prolyl cis-trans isomerase, FKBP-type, N-terminal domain"/>
    <property type="match status" value="1"/>
</dbReference>
<dbReference type="PANTHER" id="PTHR43811">
    <property type="entry name" value="FKBP-TYPE PEPTIDYL-PROLYL CIS-TRANS ISOMERASE FKPA"/>
    <property type="match status" value="1"/>
</dbReference>
<feature type="domain" description="PPIase FKBP-type" evidence="8">
    <location>
        <begin position="189"/>
        <end position="274"/>
    </location>
</feature>
<dbReference type="EMBL" id="AE016827">
    <property type="protein sequence ID" value="AAU36764.1"/>
    <property type="molecule type" value="Genomic_DNA"/>
</dbReference>
<protein>
    <recommendedName>
        <fullName evidence="6">Peptidyl-prolyl cis-trans isomerase</fullName>
        <ecNumber evidence="6">5.2.1.8</ecNumber>
    </recommendedName>
</protein>
<comment type="similarity">
    <text evidence="2 6">Belongs to the FKBP-type PPIase family.</text>
</comment>
<dbReference type="GO" id="GO:0006457">
    <property type="term" value="P:protein folding"/>
    <property type="evidence" value="ECO:0007669"/>
    <property type="project" value="InterPro"/>
</dbReference>
<evidence type="ECO:0000256" key="5">
    <source>
        <dbReference type="PROSITE-ProRule" id="PRU00277"/>
    </source>
</evidence>
<sequence length="278" mass="29994">MLFVIFVKPTEPRLSIKEIVMLKIQKFSAVALLVGAVLATSACKDDKKAQAAAEPAKQEAPAAAQAENSRVKDPSYAVGVLIGNDLKGLVEAQKDVIAYDNDKILAGVAEALQGKIDLTNQDVVNTLKDIDEKLKVAAQTKAEEQAKQAKAESEKFIAEFKQKDGVKETKSGLLYRIEKEGEGAAIKPTDSVKVHYTGKLTNGTVFDSSVERGQPVEFLLDQVIPGWTEGLQLVKKGGKIELVIPAELAYGEQDLGTIPPNSTLHFEVEVLDVTPAKK</sequence>
<dbReference type="Proteomes" id="UP000000607">
    <property type="component" value="Chromosome"/>
</dbReference>
<comment type="catalytic activity">
    <reaction evidence="1 5 6">
        <text>[protein]-peptidylproline (omega=180) = [protein]-peptidylproline (omega=0)</text>
        <dbReference type="Rhea" id="RHEA:16237"/>
        <dbReference type="Rhea" id="RHEA-COMP:10747"/>
        <dbReference type="Rhea" id="RHEA-COMP:10748"/>
        <dbReference type="ChEBI" id="CHEBI:83833"/>
        <dbReference type="ChEBI" id="CHEBI:83834"/>
        <dbReference type="EC" id="5.2.1.8"/>
    </reaction>
</comment>
<evidence type="ECO:0000256" key="6">
    <source>
        <dbReference type="RuleBase" id="RU003915"/>
    </source>
</evidence>
<keyword evidence="7" id="KW-0175">Coiled coil</keyword>
<evidence type="ECO:0000259" key="8">
    <source>
        <dbReference type="PROSITE" id="PS50059"/>
    </source>
</evidence>
<proteinExistence type="inferred from homology"/>
<dbReference type="EC" id="5.2.1.8" evidence="6"/>
<dbReference type="Gene3D" id="3.10.50.40">
    <property type="match status" value="1"/>
</dbReference>
<dbReference type="NCBIfam" id="NF008150">
    <property type="entry name" value="PRK10902.1"/>
    <property type="match status" value="1"/>
</dbReference>
<dbReference type="InterPro" id="IPR001179">
    <property type="entry name" value="PPIase_FKBP_dom"/>
</dbReference>